<dbReference type="Gene3D" id="3.40.50.300">
    <property type="entry name" value="P-loop containing nucleotide triphosphate hydrolases"/>
    <property type="match status" value="1"/>
</dbReference>
<dbReference type="GO" id="GO:0008146">
    <property type="term" value="F:sulfotransferase activity"/>
    <property type="evidence" value="ECO:0007669"/>
    <property type="project" value="InterPro"/>
</dbReference>
<sequence>MCYFSVLFIFLSSVYFFPNIIAHVIEQKICTACYTMLLTSVGRTVAVFPYCGFHLRIITIICGNFDFQMLVVFRNPKDTVVSYYHFMNTNPVLPNAKSWDSFFTDFMEGEVAWGSYFNHALAWEKLMDNPNILMATYEQMKENLGQGVQQISKFFDFSLTEEQVQTIAGSKNTHGKHGNVFFRKGEVGDWKNHLSEAQSKQMDEKFEKHLAHTKLGAKLKYDIYCK</sequence>
<feature type="chain" id="PRO_5035482082" description="Sulfotransferase" evidence="4">
    <location>
        <begin position="23"/>
        <end position="226"/>
    </location>
</feature>
<dbReference type="Proteomes" id="UP000694395">
    <property type="component" value="Chromosome 17"/>
</dbReference>
<comment type="similarity">
    <text evidence="1 3">Belongs to the sulfotransferase 1 family.</text>
</comment>
<keyword evidence="2 3" id="KW-0808">Transferase</keyword>
<dbReference type="AlphaFoldDB" id="A0A8K9V176"/>
<evidence type="ECO:0000313" key="7">
    <source>
        <dbReference type="Proteomes" id="UP000694395"/>
    </source>
</evidence>
<reference evidence="6" key="1">
    <citation type="submission" date="2020-07" db="EMBL/GenBank/DDBJ databases">
        <title>A long reads based de novo assembly of the rainbow trout Arlee double haploid line genome.</title>
        <authorList>
            <person name="Gao G."/>
            <person name="Palti Y."/>
        </authorList>
    </citation>
    <scope>NUCLEOTIDE SEQUENCE [LARGE SCALE GENOMIC DNA]</scope>
</reference>
<evidence type="ECO:0000313" key="6">
    <source>
        <dbReference type="Ensembl" id="ENSOMYP00000117490.1"/>
    </source>
</evidence>
<organism evidence="6 7">
    <name type="scientific">Oncorhynchus mykiss</name>
    <name type="common">Rainbow trout</name>
    <name type="synonym">Salmo gairdneri</name>
    <dbReference type="NCBI Taxonomy" id="8022"/>
    <lineage>
        <taxon>Eukaryota</taxon>
        <taxon>Metazoa</taxon>
        <taxon>Chordata</taxon>
        <taxon>Craniata</taxon>
        <taxon>Vertebrata</taxon>
        <taxon>Euteleostomi</taxon>
        <taxon>Actinopterygii</taxon>
        <taxon>Neopterygii</taxon>
        <taxon>Teleostei</taxon>
        <taxon>Protacanthopterygii</taxon>
        <taxon>Salmoniformes</taxon>
        <taxon>Salmonidae</taxon>
        <taxon>Salmoninae</taxon>
        <taxon>Oncorhynchus</taxon>
    </lineage>
</organism>
<accession>A0A8K9V176</accession>
<protein>
    <recommendedName>
        <fullName evidence="3">Sulfotransferase</fullName>
        <ecNumber evidence="3">2.8.2.-</ecNumber>
    </recommendedName>
</protein>
<evidence type="ECO:0000256" key="1">
    <source>
        <dbReference type="ARBA" id="ARBA00005771"/>
    </source>
</evidence>
<dbReference type="Ensembl" id="ENSOMYT00000149547.1">
    <property type="protein sequence ID" value="ENSOMYP00000117490.1"/>
    <property type="gene ID" value="ENSOMYG00000063274.1"/>
</dbReference>
<evidence type="ECO:0000259" key="5">
    <source>
        <dbReference type="Pfam" id="PF00685"/>
    </source>
</evidence>
<dbReference type="PANTHER" id="PTHR11783">
    <property type="entry name" value="SULFOTRANSFERASE SULT"/>
    <property type="match status" value="1"/>
</dbReference>
<name>A0A8K9V176_ONCMY</name>
<dbReference type="InterPro" id="IPR000863">
    <property type="entry name" value="Sulfotransferase_dom"/>
</dbReference>
<dbReference type="InterPro" id="IPR027417">
    <property type="entry name" value="P-loop_NTPase"/>
</dbReference>
<dbReference type="GeneTree" id="ENSGT00940000159084"/>
<evidence type="ECO:0000256" key="4">
    <source>
        <dbReference type="SAM" id="SignalP"/>
    </source>
</evidence>
<keyword evidence="7" id="KW-1185">Reference proteome</keyword>
<dbReference type="SUPFAM" id="SSF52540">
    <property type="entry name" value="P-loop containing nucleoside triphosphate hydrolases"/>
    <property type="match status" value="1"/>
</dbReference>
<evidence type="ECO:0000256" key="2">
    <source>
        <dbReference type="ARBA" id="ARBA00022679"/>
    </source>
</evidence>
<feature type="domain" description="Sulfotransferase" evidence="5">
    <location>
        <begin position="68"/>
        <end position="213"/>
    </location>
</feature>
<evidence type="ECO:0000256" key="3">
    <source>
        <dbReference type="RuleBase" id="RU361155"/>
    </source>
</evidence>
<dbReference type="Pfam" id="PF00685">
    <property type="entry name" value="Sulfotransfer_1"/>
    <property type="match status" value="1"/>
</dbReference>
<reference evidence="6" key="2">
    <citation type="submission" date="2025-08" db="UniProtKB">
        <authorList>
            <consortium name="Ensembl"/>
        </authorList>
    </citation>
    <scope>IDENTIFICATION</scope>
</reference>
<feature type="signal peptide" evidence="4">
    <location>
        <begin position="1"/>
        <end position="22"/>
    </location>
</feature>
<proteinExistence type="inferred from homology"/>
<dbReference type="EC" id="2.8.2.-" evidence="3"/>
<keyword evidence="4" id="KW-0732">Signal</keyword>
<reference evidence="6" key="3">
    <citation type="submission" date="2025-09" db="UniProtKB">
        <authorList>
            <consortium name="Ensembl"/>
        </authorList>
    </citation>
    <scope>IDENTIFICATION</scope>
</reference>